<reference evidence="3" key="1">
    <citation type="submission" date="2016-11" db="EMBL/GenBank/DDBJ databases">
        <authorList>
            <person name="Varghese N."/>
            <person name="Submissions S."/>
        </authorList>
    </citation>
    <scope>NUCLEOTIDE SEQUENCE [LARGE SCALE GENOMIC DNA]</scope>
    <source>
        <strain evidence="3">DSM 19741</strain>
    </source>
</reference>
<evidence type="ECO:0000256" key="1">
    <source>
        <dbReference type="SAM" id="Phobius"/>
    </source>
</evidence>
<feature type="transmembrane region" description="Helical" evidence="1">
    <location>
        <begin position="41"/>
        <end position="61"/>
    </location>
</feature>
<dbReference type="Proteomes" id="UP000184036">
    <property type="component" value="Unassembled WGS sequence"/>
</dbReference>
<organism evidence="2 3">
    <name type="scientific">Flavobacterium segetis</name>
    <dbReference type="NCBI Taxonomy" id="271157"/>
    <lineage>
        <taxon>Bacteria</taxon>
        <taxon>Pseudomonadati</taxon>
        <taxon>Bacteroidota</taxon>
        <taxon>Flavobacteriia</taxon>
        <taxon>Flavobacteriales</taxon>
        <taxon>Flavobacteriaceae</taxon>
        <taxon>Flavobacterium</taxon>
    </lineage>
</organism>
<dbReference type="RefSeq" id="WP_072987545.1">
    <property type="nucleotide sequence ID" value="NZ_FQWE01000001.1"/>
</dbReference>
<keyword evidence="1" id="KW-0472">Membrane</keyword>
<name>A0A1M5EK42_9FLAO</name>
<keyword evidence="3" id="KW-1185">Reference proteome</keyword>
<dbReference type="EMBL" id="FQWE01000001">
    <property type="protein sequence ID" value="SHF79514.1"/>
    <property type="molecule type" value="Genomic_DNA"/>
</dbReference>
<keyword evidence="1" id="KW-1133">Transmembrane helix</keyword>
<dbReference type="AlphaFoldDB" id="A0A1M5EK42"/>
<dbReference type="STRING" id="271157.SAMN05444396_101431"/>
<accession>A0A1M5EK42</accession>
<sequence>MSKLKQIGKKYFTTVFLLLLIINIINYSGFEIFTSIRMNDFFSGFFGGFFMAQAFIGIAYYNKLKK</sequence>
<proteinExistence type="predicted"/>
<evidence type="ECO:0000313" key="2">
    <source>
        <dbReference type="EMBL" id="SHF79514.1"/>
    </source>
</evidence>
<feature type="transmembrane region" description="Helical" evidence="1">
    <location>
        <begin position="12"/>
        <end position="29"/>
    </location>
</feature>
<gene>
    <name evidence="2" type="ORF">SAMN05444396_101431</name>
</gene>
<evidence type="ECO:0000313" key="3">
    <source>
        <dbReference type="Proteomes" id="UP000184036"/>
    </source>
</evidence>
<keyword evidence="1" id="KW-0812">Transmembrane</keyword>
<protein>
    <submittedName>
        <fullName evidence="2">Uncharacterized protein</fullName>
    </submittedName>
</protein>